<proteinExistence type="predicted"/>
<sequence length="172" mass="19046">MQPELSNVARLALRKAGALNIMGSDRVAKGIKDNPQELMKRAMGTFVEDCTYRKKLHRVKKAAAQFDVPFVLVRYGGCPGLMYGESSDASSLDSWVSAVKDLRYKDFQCVYKPMSKQLENIPATPPMPTAAFNETESVSEFGQIMELKGLGEWFKIGLLSKRAGQFDGDGDI</sequence>
<dbReference type="STRING" id="252740.A0A423W8F9"/>
<comment type="caution">
    <text evidence="1">The sequence shown here is derived from an EMBL/GenBank/DDBJ whole genome shotgun (WGS) entry which is preliminary data.</text>
</comment>
<gene>
    <name evidence="1" type="ORF">VSDG_03120</name>
</gene>
<dbReference type="OrthoDB" id="432412at2759"/>
<dbReference type="Proteomes" id="UP000284375">
    <property type="component" value="Unassembled WGS sequence"/>
</dbReference>
<protein>
    <submittedName>
        <fullName evidence="1">Uncharacterized protein</fullName>
    </submittedName>
</protein>
<accession>A0A423W8F9</accession>
<keyword evidence="2" id="KW-1185">Reference proteome</keyword>
<evidence type="ECO:0000313" key="1">
    <source>
        <dbReference type="EMBL" id="ROV99636.1"/>
    </source>
</evidence>
<name>A0A423W8F9_CYTCH</name>
<reference evidence="1 2" key="1">
    <citation type="submission" date="2015-09" db="EMBL/GenBank/DDBJ databases">
        <title>Host preference determinants of Valsa canker pathogens revealed by comparative genomics.</title>
        <authorList>
            <person name="Yin Z."/>
            <person name="Huang L."/>
        </authorList>
    </citation>
    <scope>NUCLEOTIDE SEQUENCE [LARGE SCALE GENOMIC DNA]</scope>
    <source>
        <strain evidence="1 2">YSFL</strain>
    </source>
</reference>
<organism evidence="1 2">
    <name type="scientific">Cytospora chrysosperma</name>
    <name type="common">Cytospora canker fungus</name>
    <name type="synonym">Sphaeria chrysosperma</name>
    <dbReference type="NCBI Taxonomy" id="252740"/>
    <lineage>
        <taxon>Eukaryota</taxon>
        <taxon>Fungi</taxon>
        <taxon>Dikarya</taxon>
        <taxon>Ascomycota</taxon>
        <taxon>Pezizomycotina</taxon>
        <taxon>Sordariomycetes</taxon>
        <taxon>Sordariomycetidae</taxon>
        <taxon>Diaporthales</taxon>
        <taxon>Cytosporaceae</taxon>
        <taxon>Cytospora</taxon>
    </lineage>
</organism>
<evidence type="ECO:0000313" key="2">
    <source>
        <dbReference type="Proteomes" id="UP000284375"/>
    </source>
</evidence>
<dbReference type="AlphaFoldDB" id="A0A423W8F9"/>
<dbReference type="EMBL" id="LJZO01000010">
    <property type="protein sequence ID" value="ROV99636.1"/>
    <property type="molecule type" value="Genomic_DNA"/>
</dbReference>